<dbReference type="PROSITE" id="PS50082">
    <property type="entry name" value="WD_REPEATS_2"/>
    <property type="match status" value="2"/>
</dbReference>
<accession>A0A9J7L5E9</accession>
<dbReference type="Pfam" id="PF00400">
    <property type="entry name" value="WD40"/>
    <property type="match status" value="3"/>
</dbReference>
<dbReference type="OrthoDB" id="1602884at2759"/>
<dbReference type="FunFam" id="2.130.10.10:FF:000726">
    <property type="entry name" value="Neural precursor cell-expressed, developmentally down-regulated 1"/>
    <property type="match status" value="1"/>
</dbReference>
<dbReference type="GO" id="GO:0043015">
    <property type="term" value="F:gamma-tubulin binding"/>
    <property type="evidence" value="ECO:0000318"/>
    <property type="project" value="GO_Central"/>
</dbReference>
<feature type="repeat" description="WD" evidence="1">
    <location>
        <begin position="80"/>
        <end position="113"/>
    </location>
</feature>
<dbReference type="PANTHER" id="PTHR44414">
    <property type="entry name" value="PROTEIN NEDD1"/>
    <property type="match status" value="1"/>
</dbReference>
<dbReference type="FunFam" id="2.130.10.10:FF:001509">
    <property type="entry name" value="Protein NEDD1"/>
    <property type="match status" value="1"/>
</dbReference>
<feature type="compositionally biased region" description="Polar residues" evidence="2">
    <location>
        <begin position="641"/>
        <end position="650"/>
    </location>
</feature>
<dbReference type="GO" id="GO:0005737">
    <property type="term" value="C:cytoplasm"/>
    <property type="evidence" value="ECO:0000318"/>
    <property type="project" value="GO_Central"/>
</dbReference>
<dbReference type="SUPFAM" id="SSF50978">
    <property type="entry name" value="WD40 repeat-like"/>
    <property type="match status" value="1"/>
</dbReference>
<gene>
    <name evidence="5 6" type="primary">LOC118415592</name>
</gene>
<keyword evidence="1" id="KW-0853">WD repeat</keyword>
<sequence length="750" mass="80615">MADAPWLVSVGGDAKVWEVPGMALMSEFNPHQQDISSACWSHNNQFMATASTAGDKVVLTSVKRGSSHNIAEYAVGESQTCVAFHSTSRYLLTGGKDGTIHIFDIKTKKVKKQYKGHSDAITCVTFNWNDTYIASGSVNGNIVLHNVTTNQASSPLSLPKMEAIRDIQYSYFKRSLLGSVSDSGTVVLWDTNTRRPLHSFKDAHHAPATALTFSPVNDMLMATVGLDKKICCYDVQGKSIVRTMTAESPLTAVDLMYDGATLVVGSTRGKVYLYDLRAGTTPQKVTQAHKTSVKCLKFKYQIAQKAEGRSASQSSTKKSVQKSTSHPNIRSGSARARAEARPPKGIPQSASTGSISDQDKQAVRVPSKDNLQNEDIFSPIRDGSSASSTGDASNQPRPQLEGKADIKADPGSNGMGVFSPLGDNMTTPVAGVRKHPIGSVDTPEGASFLSRPMAGGESSESEPDARFSAPKPSFVSQIPTLGRRFMPWKWRKRPSNLTTSTSSDSEPSLGMRPAASGALSSRRPTSPGEAKIAERGHVSRRGNMEVLKTGHRAGVPITNPAMQAAQHVPQPVPQPSIPPSLANSPSDPDLKGAAAPPLPPATAPAPGLGITTLPGSPARRVGSPAPGSPDVRAKVGLLGGASSSMTSVRSPESEDEVGDRVKRRVDASAAHYGLQPFQIEFIKNLVEDAMDECRLAMHTDIVNLQVEMLRQFQIQKSEVNTMLQRYSVNESLVSEIERLREENRRLKTYH</sequence>
<organism evidence="4 5">
    <name type="scientific">Branchiostoma floridae</name>
    <name type="common">Florida lancelet</name>
    <name type="synonym">Amphioxus</name>
    <dbReference type="NCBI Taxonomy" id="7739"/>
    <lineage>
        <taxon>Eukaryota</taxon>
        <taxon>Metazoa</taxon>
        <taxon>Chordata</taxon>
        <taxon>Cephalochordata</taxon>
        <taxon>Leptocardii</taxon>
        <taxon>Amphioxiformes</taxon>
        <taxon>Branchiostomatidae</taxon>
        <taxon>Branchiostoma</taxon>
    </lineage>
</organism>
<dbReference type="GO" id="GO:0036064">
    <property type="term" value="C:ciliary basal body"/>
    <property type="evidence" value="ECO:0000318"/>
    <property type="project" value="GO_Central"/>
</dbReference>
<dbReference type="GeneID" id="118415592"/>
<dbReference type="GO" id="GO:0005813">
    <property type="term" value="C:centrosome"/>
    <property type="evidence" value="ECO:0000318"/>
    <property type="project" value="GO_Central"/>
</dbReference>
<evidence type="ECO:0000256" key="2">
    <source>
        <dbReference type="SAM" id="MobiDB-lite"/>
    </source>
</evidence>
<feature type="repeat" description="WD" evidence="1">
    <location>
        <begin position="114"/>
        <end position="155"/>
    </location>
</feature>
<dbReference type="FunFam" id="2.130.10.10:FF:001510">
    <property type="entry name" value="Protein NEDD1"/>
    <property type="match status" value="1"/>
</dbReference>
<dbReference type="Gene3D" id="2.130.10.10">
    <property type="entry name" value="YVTN repeat-like/Quinoprotein amine dehydrogenase"/>
    <property type="match status" value="3"/>
</dbReference>
<reference evidence="4" key="1">
    <citation type="journal article" date="2020" name="Nat. Ecol. Evol.">
        <title>Deeply conserved synteny resolves early events in vertebrate evolution.</title>
        <authorList>
            <person name="Simakov O."/>
            <person name="Marletaz F."/>
            <person name="Yue J.X."/>
            <person name="O'Connell B."/>
            <person name="Jenkins J."/>
            <person name="Brandt A."/>
            <person name="Calef R."/>
            <person name="Tung C.H."/>
            <person name="Huang T.K."/>
            <person name="Schmutz J."/>
            <person name="Satoh N."/>
            <person name="Yu J.K."/>
            <person name="Putnam N.H."/>
            <person name="Green R.E."/>
            <person name="Rokhsar D.S."/>
        </authorList>
    </citation>
    <scope>NUCLEOTIDE SEQUENCE [LARGE SCALE GENOMIC DNA]</scope>
    <source>
        <strain evidence="4">S238N-H82</strain>
    </source>
</reference>
<dbReference type="KEGG" id="bfo:118415592"/>
<reference evidence="5 6" key="2">
    <citation type="submission" date="2025-04" db="UniProtKB">
        <authorList>
            <consortium name="RefSeq"/>
        </authorList>
    </citation>
    <scope>IDENTIFICATION</scope>
    <source>
        <strain evidence="5 6">S238N-H82</strain>
        <tissue evidence="5 6">Testes</tissue>
    </source>
</reference>
<feature type="domain" description="DDB1- and CUL4-associated factor 12 beta-propeller" evidence="3">
    <location>
        <begin position="160"/>
        <end position="287"/>
    </location>
</feature>
<name>A0A9J7L5E9_BRAFL</name>
<dbReference type="Pfam" id="PF23760">
    <property type="entry name" value="Beta-prop_DCAF12"/>
    <property type="match status" value="1"/>
</dbReference>
<dbReference type="AlphaFoldDB" id="A0A9J7L5E9"/>
<dbReference type="GO" id="GO:0000278">
    <property type="term" value="P:mitotic cell cycle"/>
    <property type="evidence" value="ECO:0000318"/>
    <property type="project" value="GO_Central"/>
</dbReference>
<feature type="region of interest" description="Disordered" evidence="2">
    <location>
        <begin position="434"/>
        <end position="475"/>
    </location>
</feature>
<dbReference type="GO" id="GO:0007020">
    <property type="term" value="P:microtubule nucleation"/>
    <property type="evidence" value="ECO:0000318"/>
    <property type="project" value="GO_Central"/>
</dbReference>
<feature type="region of interest" description="Disordered" evidence="2">
    <location>
        <begin position="307"/>
        <end position="416"/>
    </location>
</feature>
<feature type="region of interest" description="Disordered" evidence="2">
    <location>
        <begin position="492"/>
        <end position="546"/>
    </location>
</feature>
<dbReference type="InterPro" id="IPR036322">
    <property type="entry name" value="WD40_repeat_dom_sf"/>
</dbReference>
<dbReference type="RefSeq" id="XP_035676183.1">
    <property type="nucleotide sequence ID" value="XM_035820290.1"/>
</dbReference>
<evidence type="ECO:0000313" key="5">
    <source>
        <dbReference type="RefSeq" id="XP_035676181.1"/>
    </source>
</evidence>
<dbReference type="InterPro" id="IPR015943">
    <property type="entry name" value="WD40/YVTN_repeat-like_dom_sf"/>
</dbReference>
<dbReference type="PANTHER" id="PTHR44414:SF1">
    <property type="entry name" value="PROTEIN NEDD1"/>
    <property type="match status" value="1"/>
</dbReference>
<proteinExistence type="predicted"/>
<dbReference type="InterPro" id="IPR052818">
    <property type="entry name" value="NEDD1_Spindle_Assembly"/>
</dbReference>
<feature type="compositionally biased region" description="Polar residues" evidence="2">
    <location>
        <begin position="495"/>
        <end position="506"/>
    </location>
</feature>
<feature type="region of interest" description="Disordered" evidence="2">
    <location>
        <begin position="640"/>
        <end position="659"/>
    </location>
</feature>
<feature type="region of interest" description="Disordered" evidence="2">
    <location>
        <begin position="565"/>
        <end position="635"/>
    </location>
</feature>
<dbReference type="SMART" id="SM00320">
    <property type="entry name" value="WD40"/>
    <property type="match status" value="6"/>
</dbReference>
<dbReference type="GO" id="GO:0000922">
    <property type="term" value="C:spindle pole"/>
    <property type="evidence" value="ECO:0000318"/>
    <property type="project" value="GO_Central"/>
</dbReference>
<dbReference type="InterPro" id="IPR056151">
    <property type="entry name" value="Beta-prop_DCAF12"/>
</dbReference>
<evidence type="ECO:0000313" key="6">
    <source>
        <dbReference type="RefSeq" id="XP_035676183.1"/>
    </source>
</evidence>
<evidence type="ECO:0000259" key="3">
    <source>
        <dbReference type="Pfam" id="PF23760"/>
    </source>
</evidence>
<evidence type="ECO:0000313" key="4">
    <source>
        <dbReference type="Proteomes" id="UP000001554"/>
    </source>
</evidence>
<dbReference type="OMA" id="GTMVLWD"/>
<dbReference type="GO" id="GO:0005814">
    <property type="term" value="C:centriole"/>
    <property type="evidence" value="ECO:0000318"/>
    <property type="project" value="GO_Central"/>
</dbReference>
<evidence type="ECO:0000256" key="1">
    <source>
        <dbReference type="PROSITE-ProRule" id="PRU00221"/>
    </source>
</evidence>
<dbReference type="RefSeq" id="XP_035676181.1">
    <property type="nucleotide sequence ID" value="XM_035820288.1"/>
</dbReference>
<feature type="compositionally biased region" description="Low complexity" evidence="2">
    <location>
        <begin position="310"/>
        <end position="335"/>
    </location>
</feature>
<feature type="compositionally biased region" description="Low complexity" evidence="2">
    <location>
        <begin position="382"/>
        <end position="393"/>
    </location>
</feature>
<protein>
    <submittedName>
        <fullName evidence="5 6">Protein NEDD1-like isoform X1</fullName>
    </submittedName>
</protein>
<dbReference type="InterPro" id="IPR001680">
    <property type="entry name" value="WD40_rpt"/>
</dbReference>
<dbReference type="Proteomes" id="UP000001554">
    <property type="component" value="Chromosome 5"/>
</dbReference>
<keyword evidence="4" id="KW-1185">Reference proteome</keyword>